<dbReference type="InterPro" id="IPR058912">
    <property type="entry name" value="HTH_animal"/>
</dbReference>
<accession>A0A815MNW0</accession>
<comment type="caution">
    <text evidence="2">The sequence shown here is derived from an EMBL/GenBank/DDBJ whole genome shotgun (WGS) entry which is preliminary data.</text>
</comment>
<dbReference type="PANTHER" id="PTHR21301:SF10">
    <property type="entry name" value="REVERSE TRANSCRIPTASE DOMAIN-CONTAINING PROTEIN"/>
    <property type="match status" value="1"/>
</dbReference>
<gene>
    <name evidence="2" type="ORF">ZHD862_LOCUS34036</name>
</gene>
<evidence type="ECO:0000313" key="3">
    <source>
        <dbReference type="Proteomes" id="UP000663864"/>
    </source>
</evidence>
<dbReference type="PANTHER" id="PTHR21301">
    <property type="entry name" value="REVERSE TRANSCRIPTASE"/>
    <property type="match status" value="1"/>
</dbReference>
<dbReference type="AlphaFoldDB" id="A0A815MNW0"/>
<evidence type="ECO:0000259" key="1">
    <source>
        <dbReference type="Pfam" id="PF26215"/>
    </source>
</evidence>
<evidence type="ECO:0000313" key="2">
    <source>
        <dbReference type="EMBL" id="CAF1423174.1"/>
    </source>
</evidence>
<feature type="domain" description="Helix-turn-helix" evidence="1">
    <location>
        <begin position="199"/>
        <end position="258"/>
    </location>
</feature>
<name>A0A815MNW0_9BILA</name>
<reference evidence="2" key="1">
    <citation type="submission" date="2021-02" db="EMBL/GenBank/DDBJ databases">
        <authorList>
            <person name="Nowell W R."/>
        </authorList>
    </citation>
    <scope>NUCLEOTIDE SEQUENCE</scope>
</reference>
<dbReference type="Proteomes" id="UP000663864">
    <property type="component" value="Unassembled WGS sequence"/>
</dbReference>
<sequence length="643" mass="76726">MSVQPRLSSCHHSPIYTLATYLNQLLRPLFDNFSRSTTFLNGGDFIQKLQYYLNPLVNDQHQKLSSDAIQELTAIVLRNNVFSYNGKIYRFIKGGPLNLPLIELLCHIYMHHWQYSLVTHICLKDAFYGRYKDTDFLTWNGPIDQLQTLFNKLEQELDSNLQMTTFISSDVHFLHAAIENRKGSLHTHVHHDSTIQPFLLPYEHSHPRLFHRQWFRAALIRAGQYCSSFEDFEDERLYIELTFLANGYSLDFIKYHIKRFLTRFNPNEQKPMNLNRYTYLSLRNELFRCIDQQKRDLFEEQQLQKNHQLIQLPYLFDWGSRCNNSSPSRTHQKMNKHYDLPTDDWKLTCKLLPNYKILSSHEFKRLLCKTIPTDHYQIQQWLANTEMLQFSQQLAVFMCTSFQLKIEEDYWYYIGNLNMPVVTWLSEVSKDVTEKNSIDWDHSKTTLNIQYQQNLIRNKLQRLEINLHNYLQRYSSYLKMNDDEMSFEQWMKIICNARVVLMQNDLHHFNTNFEQKKILFTYDIHDAHLVKSFYDLYAIEEQVYSAQQIWRSKLRACEKVISQQKKRWSRSNQVMVKGIIPGNHSITNMKQNEFDIDGSDQKNQLSSMKCFSPSMRAIIQARLDNIEQRAQQIIKFIHASSQE</sequence>
<dbReference type="Pfam" id="PF26215">
    <property type="entry name" value="HTH_animal"/>
    <property type="match status" value="1"/>
</dbReference>
<organism evidence="2 3">
    <name type="scientific">Rotaria sordida</name>
    <dbReference type="NCBI Taxonomy" id="392033"/>
    <lineage>
        <taxon>Eukaryota</taxon>
        <taxon>Metazoa</taxon>
        <taxon>Spiralia</taxon>
        <taxon>Gnathifera</taxon>
        <taxon>Rotifera</taxon>
        <taxon>Eurotatoria</taxon>
        <taxon>Bdelloidea</taxon>
        <taxon>Philodinida</taxon>
        <taxon>Philodinidae</taxon>
        <taxon>Rotaria</taxon>
    </lineage>
</organism>
<dbReference type="EMBL" id="CAJNOT010004243">
    <property type="protein sequence ID" value="CAF1423174.1"/>
    <property type="molecule type" value="Genomic_DNA"/>
</dbReference>
<protein>
    <recommendedName>
        <fullName evidence="1">Helix-turn-helix domain-containing protein</fullName>
    </recommendedName>
</protein>
<proteinExistence type="predicted"/>